<sequence length="169" mass="18302">MARSIVLFAVAALSAAAVSVAPAGPALAQSAAPLQTPAPGSGPVTAPDEIRYCLCAHQTVDTLNARLATETKHHQEVQDRLAALDKQLADSKANVDVKQPDQVEAYRRLVEERERTMAEFYYDLTPQLQKLVAQYNAQTDSYNAFCTTRSLDAKALETVKANLTCPAQE</sequence>
<reference evidence="2" key="2">
    <citation type="submission" date="2020-09" db="EMBL/GenBank/DDBJ databases">
        <authorList>
            <person name="Sun Q."/>
            <person name="Zhou Y."/>
        </authorList>
    </citation>
    <scope>NUCLEOTIDE SEQUENCE</scope>
    <source>
        <strain evidence="2">CGMCC 1.15725</strain>
    </source>
</reference>
<keyword evidence="3" id="KW-1185">Reference proteome</keyword>
<gene>
    <name evidence="2" type="ORF">GCM10011611_32780</name>
</gene>
<dbReference type="AlphaFoldDB" id="A0A8J2YUK9"/>
<protein>
    <submittedName>
        <fullName evidence="2">Uncharacterized protein</fullName>
    </submittedName>
</protein>
<feature type="signal peptide" evidence="1">
    <location>
        <begin position="1"/>
        <end position="28"/>
    </location>
</feature>
<dbReference type="EMBL" id="BMJQ01000008">
    <property type="protein sequence ID" value="GGF24189.1"/>
    <property type="molecule type" value="Genomic_DNA"/>
</dbReference>
<proteinExistence type="predicted"/>
<keyword evidence="1" id="KW-0732">Signal</keyword>
<name>A0A8J2YUK9_9PROT</name>
<organism evidence="2 3">
    <name type="scientific">Aliidongia dinghuensis</name>
    <dbReference type="NCBI Taxonomy" id="1867774"/>
    <lineage>
        <taxon>Bacteria</taxon>
        <taxon>Pseudomonadati</taxon>
        <taxon>Pseudomonadota</taxon>
        <taxon>Alphaproteobacteria</taxon>
        <taxon>Rhodospirillales</taxon>
        <taxon>Dongiaceae</taxon>
        <taxon>Aliidongia</taxon>
    </lineage>
</organism>
<feature type="chain" id="PRO_5035176781" evidence="1">
    <location>
        <begin position="29"/>
        <end position="169"/>
    </location>
</feature>
<evidence type="ECO:0000313" key="3">
    <source>
        <dbReference type="Proteomes" id="UP000646365"/>
    </source>
</evidence>
<accession>A0A8J2YUK9</accession>
<dbReference type="RefSeq" id="WP_189047658.1">
    <property type="nucleotide sequence ID" value="NZ_BMJQ01000008.1"/>
</dbReference>
<evidence type="ECO:0000256" key="1">
    <source>
        <dbReference type="SAM" id="SignalP"/>
    </source>
</evidence>
<reference evidence="2" key="1">
    <citation type="journal article" date="2014" name="Int. J. Syst. Evol. Microbiol.">
        <title>Complete genome sequence of Corynebacterium casei LMG S-19264T (=DSM 44701T), isolated from a smear-ripened cheese.</title>
        <authorList>
            <consortium name="US DOE Joint Genome Institute (JGI-PGF)"/>
            <person name="Walter F."/>
            <person name="Albersmeier A."/>
            <person name="Kalinowski J."/>
            <person name="Ruckert C."/>
        </authorList>
    </citation>
    <scope>NUCLEOTIDE SEQUENCE</scope>
    <source>
        <strain evidence="2">CGMCC 1.15725</strain>
    </source>
</reference>
<dbReference type="Proteomes" id="UP000646365">
    <property type="component" value="Unassembled WGS sequence"/>
</dbReference>
<evidence type="ECO:0000313" key="2">
    <source>
        <dbReference type="EMBL" id="GGF24189.1"/>
    </source>
</evidence>
<comment type="caution">
    <text evidence="2">The sequence shown here is derived from an EMBL/GenBank/DDBJ whole genome shotgun (WGS) entry which is preliminary data.</text>
</comment>